<gene>
    <name evidence="1" type="ORF">JOF56_002559</name>
</gene>
<keyword evidence="2" id="KW-1185">Reference proteome</keyword>
<dbReference type="Proteomes" id="UP001519332">
    <property type="component" value="Unassembled WGS sequence"/>
</dbReference>
<sequence length="92" mass="10521">MAVLPLRGHWALPRGIPWRSLARRRLPLLNLSLDSFTLGSLACRLGGTTAVGRRPGARRLLGPWRLWPLWFRPLGLRAKQLLRVLLRARQLL</sequence>
<proteinExistence type="predicted"/>
<organism evidence="1 2">
    <name type="scientific">Kibdelosporangium banguiense</name>
    <dbReference type="NCBI Taxonomy" id="1365924"/>
    <lineage>
        <taxon>Bacteria</taxon>
        <taxon>Bacillati</taxon>
        <taxon>Actinomycetota</taxon>
        <taxon>Actinomycetes</taxon>
        <taxon>Pseudonocardiales</taxon>
        <taxon>Pseudonocardiaceae</taxon>
        <taxon>Kibdelosporangium</taxon>
    </lineage>
</organism>
<dbReference type="RefSeq" id="WP_209637467.1">
    <property type="nucleotide sequence ID" value="NZ_JAGINW010000001.1"/>
</dbReference>
<accession>A0ABS4TCV9</accession>
<evidence type="ECO:0000313" key="2">
    <source>
        <dbReference type="Proteomes" id="UP001519332"/>
    </source>
</evidence>
<comment type="caution">
    <text evidence="1">The sequence shown here is derived from an EMBL/GenBank/DDBJ whole genome shotgun (WGS) entry which is preliminary data.</text>
</comment>
<dbReference type="EMBL" id="JAGINW010000001">
    <property type="protein sequence ID" value="MBP2322174.1"/>
    <property type="molecule type" value="Genomic_DNA"/>
</dbReference>
<reference evidence="1 2" key="1">
    <citation type="submission" date="2021-03" db="EMBL/GenBank/DDBJ databases">
        <title>Sequencing the genomes of 1000 actinobacteria strains.</title>
        <authorList>
            <person name="Klenk H.-P."/>
        </authorList>
    </citation>
    <scope>NUCLEOTIDE SEQUENCE [LARGE SCALE GENOMIC DNA]</scope>
    <source>
        <strain evidence="1 2">DSM 46670</strain>
    </source>
</reference>
<name>A0ABS4TCV9_9PSEU</name>
<evidence type="ECO:0000313" key="1">
    <source>
        <dbReference type="EMBL" id="MBP2322174.1"/>
    </source>
</evidence>
<protein>
    <submittedName>
        <fullName evidence="1">Uncharacterized protein</fullName>
    </submittedName>
</protein>